<dbReference type="Proteomes" id="UP001600941">
    <property type="component" value="Unassembled WGS sequence"/>
</dbReference>
<dbReference type="EMBL" id="BAABZQ010000001">
    <property type="protein sequence ID" value="GAA6501468.1"/>
    <property type="molecule type" value="Genomic_DNA"/>
</dbReference>
<proteinExistence type="predicted"/>
<reference evidence="1 2" key="1">
    <citation type="submission" date="2024-04" db="EMBL/GenBank/DDBJ databases">
        <title>Defined microbial consortia suppress multidrug-resistant proinflammatory Enterobacteriaceae via ecological control.</title>
        <authorList>
            <person name="Furuichi M."/>
            <person name="Kawaguchi T."/>
            <person name="Pust M."/>
            <person name="Yasuma K."/>
            <person name="Plichta D."/>
            <person name="Hasegawa N."/>
            <person name="Ohya T."/>
            <person name="Bhattarai S."/>
            <person name="Sasajima S."/>
            <person name="Aoto Y."/>
            <person name="Tuganbaev T."/>
            <person name="Yaginuma M."/>
            <person name="Ueda M."/>
            <person name="Okahashi N."/>
            <person name="Amafuji K."/>
            <person name="Kiridooshi Y."/>
            <person name="Sugita K."/>
            <person name="Strazar M."/>
            <person name="Skelly A."/>
            <person name="Suda W."/>
            <person name="Hattori M."/>
            <person name="Nakamoto N."/>
            <person name="Caballero S."/>
            <person name="Norman J."/>
            <person name="Olle B."/>
            <person name="Tanoue T."/>
            <person name="Arita M."/>
            <person name="Bucci V."/>
            <person name="Atarashi K."/>
            <person name="Xavier R."/>
            <person name="Honda K."/>
        </authorList>
    </citation>
    <scope>NUCLEOTIDE SEQUENCE [LARGE SCALE GENOMIC DNA]</scope>
    <source>
        <strain evidence="2">k34-0107-D12</strain>
    </source>
</reference>
<keyword evidence="2" id="KW-1185">Reference proteome</keyword>
<gene>
    <name evidence="1" type="ORF">K340107D12_42840</name>
</gene>
<protein>
    <submittedName>
        <fullName evidence="1">Uncharacterized protein</fullName>
    </submittedName>
</protein>
<name>A0ABQ0BY54_9FIRM</name>
<accession>A0ABQ0BY54</accession>
<evidence type="ECO:0000313" key="1">
    <source>
        <dbReference type="EMBL" id="GAA6501468.1"/>
    </source>
</evidence>
<evidence type="ECO:0000313" key="2">
    <source>
        <dbReference type="Proteomes" id="UP001600941"/>
    </source>
</evidence>
<comment type="caution">
    <text evidence="1">The sequence shown here is derived from an EMBL/GenBank/DDBJ whole genome shotgun (WGS) entry which is preliminary data.</text>
</comment>
<sequence length="82" mass="9607">MKQLKRYEREVIKMGEVKTTVLGNEKAIAIYYKLHKCLTKAMNDEELSCHVNNIIVKLAKSIESGETWYDEATDKWCDYFLS</sequence>
<organism evidence="1 2">
    <name type="scientific">Blautia parvula</name>
    <dbReference type="NCBI Taxonomy" id="2877527"/>
    <lineage>
        <taxon>Bacteria</taxon>
        <taxon>Bacillati</taxon>
        <taxon>Bacillota</taxon>
        <taxon>Clostridia</taxon>
        <taxon>Lachnospirales</taxon>
        <taxon>Lachnospiraceae</taxon>
        <taxon>Blautia</taxon>
    </lineage>
</organism>